<gene>
    <name evidence="2" type="ORF">HED64_05115</name>
</gene>
<dbReference type="Proteomes" id="UP000746595">
    <property type="component" value="Unassembled WGS sequence"/>
</dbReference>
<feature type="domain" description="N-acetyltransferase" evidence="1">
    <location>
        <begin position="9"/>
        <end position="158"/>
    </location>
</feature>
<dbReference type="Pfam" id="PF13302">
    <property type="entry name" value="Acetyltransf_3"/>
    <property type="match status" value="1"/>
</dbReference>
<dbReference type="InterPro" id="IPR016181">
    <property type="entry name" value="Acyl_CoA_acyltransferase"/>
</dbReference>
<dbReference type="InterPro" id="IPR051531">
    <property type="entry name" value="N-acetyltransferase"/>
</dbReference>
<dbReference type="PANTHER" id="PTHR43792:SF1">
    <property type="entry name" value="N-ACETYLTRANSFERASE DOMAIN-CONTAINING PROTEIN"/>
    <property type="match status" value="1"/>
</dbReference>
<keyword evidence="3" id="KW-1185">Reference proteome</keyword>
<dbReference type="EMBL" id="JAAWVT010000001">
    <property type="protein sequence ID" value="NKG20095.1"/>
    <property type="molecule type" value="Genomic_DNA"/>
</dbReference>
<comment type="caution">
    <text evidence="2">The sequence shown here is derived from an EMBL/GenBank/DDBJ whole genome shotgun (WGS) entry which is preliminary data.</text>
</comment>
<name>A0ABX1G1J8_9MICC</name>
<protein>
    <submittedName>
        <fullName evidence="2">GNAT family N-acetyltransferase</fullName>
    </submittedName>
</protein>
<dbReference type="InterPro" id="IPR000182">
    <property type="entry name" value="GNAT_dom"/>
</dbReference>
<dbReference type="RefSeq" id="WP_168150960.1">
    <property type="nucleotide sequence ID" value="NZ_JAAWVT010000001.1"/>
</dbReference>
<accession>A0ABX1G1J8</accession>
<proteinExistence type="predicted"/>
<reference evidence="2 3" key="1">
    <citation type="submission" date="2020-04" db="EMBL/GenBank/DDBJ databases">
        <title>Paeniglutamicibacter sp. ANT13_2, a novel actinomycete isolated from sediment in Antarctica.</title>
        <authorList>
            <person name="Sakdapetsiri C."/>
            <person name="Pinyakong O."/>
        </authorList>
    </citation>
    <scope>NUCLEOTIDE SEQUENCE [LARGE SCALE GENOMIC DNA]</scope>
    <source>
        <strain evidence="2 3">ANT13_2</strain>
    </source>
</reference>
<evidence type="ECO:0000259" key="1">
    <source>
        <dbReference type="Pfam" id="PF13302"/>
    </source>
</evidence>
<sequence length="201" mass="21391">MTDDPRTPRLGFDPPVPGDLNAVFAIASDPRTWAHIPGELITDPAQIEATLAMFGSGWQENGLSHWVVRLASDGQYPGLKQGQVLGTGGVHLFETPSGSRFWNLGYRLDPTCWGQGFATELAQRAVACAGETLAAVPVIARVLSTNPASAKVALKAGLALKWSGEPSAKTRAAVGRDSVQRLIFADRTLAPEVLDYLVSRG</sequence>
<organism evidence="2 3">
    <name type="scientific">Paeniglutamicibacter terrestris</name>
    <dbReference type="NCBI Taxonomy" id="2723403"/>
    <lineage>
        <taxon>Bacteria</taxon>
        <taxon>Bacillati</taxon>
        <taxon>Actinomycetota</taxon>
        <taxon>Actinomycetes</taxon>
        <taxon>Micrococcales</taxon>
        <taxon>Micrococcaceae</taxon>
        <taxon>Paeniglutamicibacter</taxon>
    </lineage>
</organism>
<evidence type="ECO:0000313" key="3">
    <source>
        <dbReference type="Proteomes" id="UP000746595"/>
    </source>
</evidence>
<dbReference type="PANTHER" id="PTHR43792">
    <property type="entry name" value="GNAT FAMILY, PUTATIVE (AFU_ORTHOLOGUE AFUA_3G00765)-RELATED-RELATED"/>
    <property type="match status" value="1"/>
</dbReference>
<evidence type="ECO:0000313" key="2">
    <source>
        <dbReference type="EMBL" id="NKG20095.1"/>
    </source>
</evidence>
<dbReference type="SUPFAM" id="SSF55729">
    <property type="entry name" value="Acyl-CoA N-acyltransferases (Nat)"/>
    <property type="match status" value="1"/>
</dbReference>
<dbReference type="Gene3D" id="3.40.630.30">
    <property type="match status" value="1"/>
</dbReference>